<evidence type="ECO:0000313" key="3">
    <source>
        <dbReference type="Proteomes" id="UP000548978"/>
    </source>
</evidence>
<gene>
    <name evidence="2" type="ORF">FHS65_000241</name>
</gene>
<dbReference type="EMBL" id="JACIJB010000001">
    <property type="protein sequence ID" value="MBB5659523.1"/>
    <property type="molecule type" value="Genomic_DNA"/>
</dbReference>
<sequence length="188" mass="20317">MFTRLAMFAMVLALGSGLAAAPALAQEAPKATLSAADRAGLDARIDQLNGMVEAGQFSAMIEFLPPKVLQTIADTYGATVEEAQNASREMVDELMSQVAILAFDIDRAGAQTFVTPDGSRQYVVLDLTMLMETQGIQIKAVSPNLAFKDDGVWYLMDVNDPAQANILREAYPEFEGVTFEPGTMDMIE</sequence>
<name>A0A7W9A160_9CAUL</name>
<dbReference type="AlphaFoldDB" id="A0A7W9A160"/>
<proteinExistence type="predicted"/>
<comment type="caution">
    <text evidence="2">The sequence shown here is derived from an EMBL/GenBank/DDBJ whole genome shotgun (WGS) entry which is preliminary data.</text>
</comment>
<protein>
    <submittedName>
        <fullName evidence="2">Uncharacterized protein</fullName>
    </submittedName>
</protein>
<dbReference type="RefSeq" id="WP_164461841.1">
    <property type="nucleotide sequence ID" value="NZ_JACIJB010000001.1"/>
</dbReference>
<evidence type="ECO:0000313" key="2">
    <source>
        <dbReference type="EMBL" id="MBB5659523.1"/>
    </source>
</evidence>
<organism evidence="2 3">
    <name type="scientific">Brevundimonas halotolerans</name>
    <dbReference type="NCBI Taxonomy" id="69670"/>
    <lineage>
        <taxon>Bacteria</taxon>
        <taxon>Pseudomonadati</taxon>
        <taxon>Pseudomonadota</taxon>
        <taxon>Alphaproteobacteria</taxon>
        <taxon>Caulobacterales</taxon>
        <taxon>Caulobacteraceae</taxon>
        <taxon>Brevundimonas</taxon>
    </lineage>
</organism>
<keyword evidence="3" id="KW-1185">Reference proteome</keyword>
<accession>A0A7W9A160</accession>
<keyword evidence="1" id="KW-0732">Signal</keyword>
<dbReference type="Proteomes" id="UP000548978">
    <property type="component" value="Unassembled WGS sequence"/>
</dbReference>
<evidence type="ECO:0000256" key="1">
    <source>
        <dbReference type="SAM" id="SignalP"/>
    </source>
</evidence>
<feature type="chain" id="PRO_5031235156" evidence="1">
    <location>
        <begin position="26"/>
        <end position="188"/>
    </location>
</feature>
<reference evidence="2 3" key="1">
    <citation type="submission" date="2020-08" db="EMBL/GenBank/DDBJ databases">
        <title>Genomic Encyclopedia of Type Strains, Phase IV (KMG-IV): sequencing the most valuable type-strain genomes for metagenomic binning, comparative biology and taxonomic classification.</title>
        <authorList>
            <person name="Goeker M."/>
        </authorList>
    </citation>
    <scope>NUCLEOTIDE SEQUENCE [LARGE SCALE GENOMIC DNA]</scope>
    <source>
        <strain evidence="2 3">DSM 24448</strain>
    </source>
</reference>
<feature type="signal peptide" evidence="1">
    <location>
        <begin position="1"/>
        <end position="25"/>
    </location>
</feature>